<name>A0A7J0F7C2_9ERIC</name>
<accession>A0A7J0F7C2</accession>
<keyword evidence="3" id="KW-1185">Reference proteome</keyword>
<comment type="caution">
    <text evidence="2">The sequence shown here is derived from an EMBL/GenBank/DDBJ whole genome shotgun (WGS) entry which is preliminary data.</text>
</comment>
<feature type="region of interest" description="Disordered" evidence="1">
    <location>
        <begin position="1"/>
        <end position="51"/>
    </location>
</feature>
<proteinExistence type="predicted"/>
<dbReference type="Proteomes" id="UP000585474">
    <property type="component" value="Unassembled WGS sequence"/>
</dbReference>
<evidence type="ECO:0000313" key="3">
    <source>
        <dbReference type="Proteomes" id="UP000585474"/>
    </source>
</evidence>
<feature type="compositionally biased region" description="Basic and acidic residues" evidence="1">
    <location>
        <begin position="1"/>
        <end position="12"/>
    </location>
</feature>
<sequence>MVLVRAPREARIDSSLQYEAPAPNSVKIGRQTSPHAPSEIQRGERDKEKDGSSLGALITLFSYRIAPCGKRRMKDMEGDEQEDDWADQTMHWTRGVPSCSTTSGADQTMHWTRGFVEASERGTTTTLKTSGKRRPLLLTDAAALRLTETASWVGLLLFQWAGPNNLPFQPIGGSSEVFKLSIRQLLVQLSRKICKTASEIRCPHPRATSLPTEVNALPNQSVAPSHLGALQPPTGARCKLYRSCVWSDFRTFLIASPCAPVPLWILQVHPSGIPTLALRASVQRLLSSSILLANTTRPMSDSSSSYLDTSL</sequence>
<evidence type="ECO:0000313" key="2">
    <source>
        <dbReference type="EMBL" id="GFY94592.1"/>
    </source>
</evidence>
<gene>
    <name evidence="2" type="ORF">Acr_09g0010380</name>
</gene>
<reference evidence="2 3" key="1">
    <citation type="submission" date="2019-07" db="EMBL/GenBank/DDBJ databases">
        <title>De Novo Assembly of kiwifruit Actinidia rufa.</title>
        <authorList>
            <person name="Sugita-Konishi S."/>
            <person name="Sato K."/>
            <person name="Mori E."/>
            <person name="Abe Y."/>
            <person name="Kisaki G."/>
            <person name="Hamano K."/>
            <person name="Suezawa K."/>
            <person name="Otani M."/>
            <person name="Fukuda T."/>
            <person name="Manabe T."/>
            <person name="Gomi K."/>
            <person name="Tabuchi M."/>
            <person name="Akimitsu K."/>
            <person name="Kataoka I."/>
        </authorList>
    </citation>
    <scope>NUCLEOTIDE SEQUENCE [LARGE SCALE GENOMIC DNA]</scope>
    <source>
        <strain evidence="3">cv. Fuchu</strain>
    </source>
</reference>
<dbReference type="EMBL" id="BJWL01000009">
    <property type="protein sequence ID" value="GFY94592.1"/>
    <property type="molecule type" value="Genomic_DNA"/>
</dbReference>
<organism evidence="2 3">
    <name type="scientific">Actinidia rufa</name>
    <dbReference type="NCBI Taxonomy" id="165716"/>
    <lineage>
        <taxon>Eukaryota</taxon>
        <taxon>Viridiplantae</taxon>
        <taxon>Streptophyta</taxon>
        <taxon>Embryophyta</taxon>
        <taxon>Tracheophyta</taxon>
        <taxon>Spermatophyta</taxon>
        <taxon>Magnoliopsida</taxon>
        <taxon>eudicotyledons</taxon>
        <taxon>Gunneridae</taxon>
        <taxon>Pentapetalae</taxon>
        <taxon>asterids</taxon>
        <taxon>Ericales</taxon>
        <taxon>Actinidiaceae</taxon>
        <taxon>Actinidia</taxon>
    </lineage>
</organism>
<evidence type="ECO:0000256" key="1">
    <source>
        <dbReference type="SAM" id="MobiDB-lite"/>
    </source>
</evidence>
<dbReference type="AlphaFoldDB" id="A0A7J0F7C2"/>
<feature type="compositionally biased region" description="Basic and acidic residues" evidence="1">
    <location>
        <begin position="41"/>
        <end position="51"/>
    </location>
</feature>
<protein>
    <submittedName>
        <fullName evidence="2">Uncharacterized protein</fullName>
    </submittedName>
</protein>